<feature type="compositionally biased region" description="Low complexity" evidence="14">
    <location>
        <begin position="446"/>
        <end position="455"/>
    </location>
</feature>
<comment type="caution">
    <text evidence="17">The sequence shown here is derived from an EMBL/GenBank/DDBJ whole genome shotgun (WGS) entry which is preliminary data.</text>
</comment>
<dbReference type="FunFam" id="3.40.50.300:FF:000199">
    <property type="entry name" value="Origin recognition complex subunit 1"/>
    <property type="match status" value="1"/>
</dbReference>
<dbReference type="Gene3D" id="1.10.8.60">
    <property type="match status" value="1"/>
</dbReference>
<dbReference type="Gene3D" id="2.30.30.490">
    <property type="match status" value="1"/>
</dbReference>
<dbReference type="PANTHER" id="PTHR10763:SF23">
    <property type="entry name" value="ORIGIN RECOGNITION COMPLEX SUBUNIT 1"/>
    <property type="match status" value="1"/>
</dbReference>
<gene>
    <name evidence="17" type="ORF">LUZ62_043043</name>
</gene>
<keyword evidence="4" id="KW-0479">Metal-binding</keyword>
<dbReference type="EMBL" id="JAMFTS010000002">
    <property type="protein sequence ID" value="KAJ4791797.1"/>
    <property type="molecule type" value="Genomic_DNA"/>
</dbReference>
<evidence type="ECO:0000256" key="6">
    <source>
        <dbReference type="ARBA" id="ARBA00022771"/>
    </source>
</evidence>
<dbReference type="GO" id="GO:0008270">
    <property type="term" value="F:zinc ion binding"/>
    <property type="evidence" value="ECO:0007669"/>
    <property type="project" value="UniProtKB-KW"/>
</dbReference>
<evidence type="ECO:0000256" key="13">
    <source>
        <dbReference type="RuleBase" id="RU365058"/>
    </source>
</evidence>
<evidence type="ECO:0000256" key="14">
    <source>
        <dbReference type="SAM" id="MobiDB-lite"/>
    </source>
</evidence>
<feature type="domain" description="PHD-type" evidence="15">
    <location>
        <begin position="186"/>
        <end position="237"/>
    </location>
</feature>
<keyword evidence="3 13" id="KW-0235">DNA replication</keyword>
<dbReference type="SMART" id="SM00382">
    <property type="entry name" value="AAA"/>
    <property type="match status" value="1"/>
</dbReference>
<evidence type="ECO:0000256" key="7">
    <source>
        <dbReference type="ARBA" id="ARBA00022833"/>
    </source>
</evidence>
<evidence type="ECO:0000259" key="16">
    <source>
        <dbReference type="PROSITE" id="PS51038"/>
    </source>
</evidence>
<dbReference type="Gene3D" id="3.30.40.10">
    <property type="entry name" value="Zinc/RING finger domain, C3HC4 (zinc finger)"/>
    <property type="match status" value="1"/>
</dbReference>
<dbReference type="AlphaFoldDB" id="A0AAV8FEL0"/>
<dbReference type="InterPro" id="IPR015163">
    <property type="entry name" value="Cdc6_C"/>
</dbReference>
<reference evidence="17" key="1">
    <citation type="submission" date="2022-08" db="EMBL/GenBank/DDBJ databases">
        <authorList>
            <person name="Marques A."/>
        </authorList>
    </citation>
    <scope>NUCLEOTIDE SEQUENCE</scope>
    <source>
        <strain evidence="17">RhyPub2mFocal</strain>
        <tissue evidence="17">Leaves</tissue>
    </source>
</reference>
<keyword evidence="11 13" id="KW-0539">Nucleus</keyword>
<evidence type="ECO:0000256" key="10">
    <source>
        <dbReference type="ARBA" id="ARBA00023125"/>
    </source>
</evidence>
<dbReference type="Pfam" id="PF01426">
    <property type="entry name" value="BAH"/>
    <property type="match status" value="1"/>
</dbReference>
<evidence type="ECO:0000256" key="5">
    <source>
        <dbReference type="ARBA" id="ARBA00022741"/>
    </source>
</evidence>
<dbReference type="InterPro" id="IPR027417">
    <property type="entry name" value="P-loop_NTPase"/>
</dbReference>
<proteinExistence type="inferred from homology"/>
<evidence type="ECO:0000256" key="1">
    <source>
        <dbReference type="ARBA" id="ARBA00004123"/>
    </source>
</evidence>
<evidence type="ECO:0000256" key="9">
    <source>
        <dbReference type="ARBA" id="ARBA00022842"/>
    </source>
</evidence>
<dbReference type="PROSITE" id="PS51038">
    <property type="entry name" value="BAH"/>
    <property type="match status" value="1"/>
</dbReference>
<dbReference type="InterPro" id="IPR019787">
    <property type="entry name" value="Znf_PHD-finger"/>
</dbReference>
<dbReference type="InterPro" id="IPR013083">
    <property type="entry name" value="Znf_RING/FYVE/PHD"/>
</dbReference>
<evidence type="ECO:0000313" key="18">
    <source>
        <dbReference type="Proteomes" id="UP001140206"/>
    </source>
</evidence>
<dbReference type="SUPFAM" id="SSF52540">
    <property type="entry name" value="P-loop containing nucleoside triphosphate hydrolases"/>
    <property type="match status" value="1"/>
</dbReference>
<keyword evidence="18" id="KW-1185">Reference proteome</keyword>
<dbReference type="InterPro" id="IPR001025">
    <property type="entry name" value="BAH_dom"/>
</dbReference>
<dbReference type="PANTHER" id="PTHR10763">
    <property type="entry name" value="CELL DIVISION CONTROL PROTEIN 6-RELATED"/>
    <property type="match status" value="1"/>
</dbReference>
<keyword evidence="7" id="KW-0862">Zinc</keyword>
<feature type="region of interest" description="Disordered" evidence="14">
    <location>
        <begin position="379"/>
        <end position="462"/>
    </location>
</feature>
<dbReference type="SMART" id="SM00439">
    <property type="entry name" value="BAH"/>
    <property type="match status" value="1"/>
</dbReference>
<dbReference type="InterPro" id="IPR001965">
    <property type="entry name" value="Znf_PHD"/>
</dbReference>
<comment type="subcellular location">
    <subcellularLocation>
        <location evidence="1 13">Nucleus</location>
    </subcellularLocation>
</comment>
<keyword evidence="6 12" id="KW-0863">Zinc-finger</keyword>
<dbReference type="PROSITE" id="PS01359">
    <property type="entry name" value="ZF_PHD_1"/>
    <property type="match status" value="1"/>
</dbReference>
<keyword evidence="9" id="KW-0460">Magnesium</keyword>
<dbReference type="Proteomes" id="UP001140206">
    <property type="component" value="Chromosome 2"/>
</dbReference>
<accession>A0AAV8FEL0</accession>
<evidence type="ECO:0000256" key="12">
    <source>
        <dbReference type="PROSITE-ProRule" id="PRU00146"/>
    </source>
</evidence>
<dbReference type="Pfam" id="PF00628">
    <property type="entry name" value="PHD"/>
    <property type="match status" value="1"/>
</dbReference>
<dbReference type="InterPro" id="IPR019786">
    <property type="entry name" value="Zinc_finger_PHD-type_CS"/>
</dbReference>
<evidence type="ECO:0000256" key="4">
    <source>
        <dbReference type="ARBA" id="ARBA00022723"/>
    </source>
</evidence>
<dbReference type="GO" id="GO:0006270">
    <property type="term" value="P:DNA replication initiation"/>
    <property type="evidence" value="ECO:0007669"/>
    <property type="project" value="TreeGrafter"/>
</dbReference>
<dbReference type="InterPro" id="IPR050311">
    <property type="entry name" value="ORC1/CDC6"/>
</dbReference>
<dbReference type="GO" id="GO:0005524">
    <property type="term" value="F:ATP binding"/>
    <property type="evidence" value="ECO:0007669"/>
    <property type="project" value="UniProtKB-KW"/>
</dbReference>
<dbReference type="GO" id="GO:0003682">
    <property type="term" value="F:chromatin binding"/>
    <property type="evidence" value="ECO:0007669"/>
    <property type="project" value="InterPro"/>
</dbReference>
<dbReference type="GO" id="GO:0016887">
    <property type="term" value="F:ATP hydrolysis activity"/>
    <property type="evidence" value="ECO:0007669"/>
    <property type="project" value="InterPro"/>
</dbReference>
<comment type="similarity">
    <text evidence="2 13">Belongs to the ORC1 family.</text>
</comment>
<comment type="function">
    <text evidence="13">Component of the origin recognition complex (ORC) that binds origins of replication. DNA-binding is ATP-dependent, however specific DNA sequences that define origins of replication have not been identified so far. ORC is required to assemble the pre-replication complex necessary to initiate DNA replication.</text>
</comment>
<dbReference type="InterPro" id="IPR043151">
    <property type="entry name" value="BAH_sf"/>
</dbReference>
<dbReference type="Pfam" id="PF00004">
    <property type="entry name" value="AAA"/>
    <property type="match status" value="1"/>
</dbReference>
<dbReference type="GO" id="GO:0005664">
    <property type="term" value="C:nuclear origin of replication recognition complex"/>
    <property type="evidence" value="ECO:0007669"/>
    <property type="project" value="TreeGrafter"/>
</dbReference>
<dbReference type="SUPFAM" id="SSF57903">
    <property type="entry name" value="FYVE/PHD zinc finger"/>
    <property type="match status" value="1"/>
</dbReference>
<dbReference type="InterPro" id="IPR011011">
    <property type="entry name" value="Znf_FYVE_PHD"/>
</dbReference>
<dbReference type="InterPro" id="IPR003959">
    <property type="entry name" value="ATPase_AAA_core"/>
</dbReference>
<evidence type="ECO:0000256" key="3">
    <source>
        <dbReference type="ARBA" id="ARBA00022705"/>
    </source>
</evidence>
<dbReference type="GO" id="GO:0033314">
    <property type="term" value="P:mitotic DNA replication checkpoint signaling"/>
    <property type="evidence" value="ECO:0007669"/>
    <property type="project" value="TreeGrafter"/>
</dbReference>
<feature type="compositionally biased region" description="Acidic residues" evidence="14">
    <location>
        <begin position="379"/>
        <end position="393"/>
    </location>
</feature>
<dbReference type="InterPro" id="IPR003593">
    <property type="entry name" value="AAA+_ATPase"/>
</dbReference>
<name>A0AAV8FEL0_9POAL</name>
<dbReference type="CDD" id="cd00009">
    <property type="entry name" value="AAA"/>
    <property type="match status" value="1"/>
</dbReference>
<dbReference type="PROSITE" id="PS50016">
    <property type="entry name" value="ZF_PHD_2"/>
    <property type="match status" value="1"/>
</dbReference>
<sequence length="838" mass="94035">MEDRDDGDDCHINKAVARRILSRANSSNLPSQFPALQSLPFSLLSPHCQVLGPRTEPPMERTTPSKLSRLRSDSSLAATPPPTPGFTGPRRSSRLLTSPGPAKPDDDNLSSLPTPIPSPTKAKRRLSLESPTTDPVTPIRSESKRPKRTTVQYKKVLHGDVQFQVGDDIYVKKQGSVESDSEDPDVEECRVCFTPSSKSKVMIECDDCLGGFHLRCLKSPLKKIPEGDWICSFCTDKKDGKEVVWPEPPEGKKIKRTAREKLLSGDLRAACIKSIWRKVDGSYWLRCIWYRTPEETASGRQPHNLRRELYRTNDYGDVQINSVLGHCYVMNPEEYQRAGDEGDDIFYCEYEYDVNYHNFKRLPDIEDDTCDADYAENYESSDYEGDSDGDSDNDDKSLRGTSSTRSRSKVLAANSRKGRAYWLPKIAESKTQENRKRRKQTNLEKASAALSLASRPPSPPCRNKEMEEIETFVKGAIGGHQCLGRCLYIHGVPGTGKTMSVRAVMRNLKSDVDSGVLRPFCFIETNGMKLSSPNNIYKNIYEQLSGHAVGWKKALHCLNEHFSNGKKLGKKDQKPIVLLIDELDMLVTRNQSVLYNILDWPTRPNSKLIVIGIANTMDLPEHLSPRISSRMGIQRLCFLPYNHEQLAQIILSRLKGIDAFEDNLIELACRKVAASSGDARRALQICQRAAVLAEYRVKQSADAKAKGKSRVCLTDIEGALDEVFKSPHIQRMKMCSKFGKIVLTAMVNELHRTGGEELTFEKLSERVISFCSMHHEAFPGFDTLMRACCLLGDSGIILCEEPKKHMSQKLQLNCSSGSDDVALALKDCSEIPWLSLYL</sequence>
<dbReference type="Pfam" id="PF17872">
    <property type="entry name" value="AAA_lid_10"/>
    <property type="match status" value="1"/>
</dbReference>
<keyword evidence="10 13" id="KW-0238">DNA-binding</keyword>
<evidence type="ECO:0000259" key="15">
    <source>
        <dbReference type="PROSITE" id="PS50016"/>
    </source>
</evidence>
<evidence type="ECO:0000256" key="11">
    <source>
        <dbReference type="ARBA" id="ARBA00023242"/>
    </source>
</evidence>
<evidence type="ECO:0000313" key="17">
    <source>
        <dbReference type="EMBL" id="KAJ4791797.1"/>
    </source>
</evidence>
<feature type="region of interest" description="Disordered" evidence="14">
    <location>
        <begin position="49"/>
        <end position="149"/>
    </location>
</feature>
<dbReference type="GO" id="GO:0003688">
    <property type="term" value="F:DNA replication origin binding"/>
    <property type="evidence" value="ECO:0007669"/>
    <property type="project" value="TreeGrafter"/>
</dbReference>
<dbReference type="Gene3D" id="3.40.50.300">
    <property type="entry name" value="P-loop containing nucleotide triphosphate hydrolases"/>
    <property type="match status" value="1"/>
</dbReference>
<dbReference type="Pfam" id="PF09079">
    <property type="entry name" value="WHD_Cdc6"/>
    <property type="match status" value="1"/>
</dbReference>
<feature type="domain" description="BAH" evidence="16">
    <location>
        <begin position="246"/>
        <end position="363"/>
    </location>
</feature>
<keyword evidence="5 13" id="KW-0547">Nucleotide-binding</keyword>
<dbReference type="SMART" id="SM00249">
    <property type="entry name" value="PHD"/>
    <property type="match status" value="1"/>
</dbReference>
<comment type="subunit">
    <text evidence="13">Component of the origin recognition complex (ORC) composed of at least ORC1, ORC2, ORC3, ORC4, ORC5 and ORC6. ORC is regulated in a cell-cycle and development dependent manner. It is sequentially assembled at the exit from anaphase of mitosis and disassembled as cells enter S phase. Binds unmodified and methylated histone H3.</text>
</comment>
<evidence type="ECO:0000256" key="8">
    <source>
        <dbReference type="ARBA" id="ARBA00022840"/>
    </source>
</evidence>
<dbReference type="InterPro" id="IPR041083">
    <property type="entry name" value="AAA_lid_10"/>
</dbReference>
<keyword evidence="8 13" id="KW-0067">ATP-binding</keyword>
<organism evidence="17 18">
    <name type="scientific">Rhynchospora pubera</name>
    <dbReference type="NCBI Taxonomy" id="906938"/>
    <lineage>
        <taxon>Eukaryota</taxon>
        <taxon>Viridiplantae</taxon>
        <taxon>Streptophyta</taxon>
        <taxon>Embryophyta</taxon>
        <taxon>Tracheophyta</taxon>
        <taxon>Spermatophyta</taxon>
        <taxon>Magnoliopsida</taxon>
        <taxon>Liliopsida</taxon>
        <taxon>Poales</taxon>
        <taxon>Cyperaceae</taxon>
        <taxon>Cyperoideae</taxon>
        <taxon>Rhynchosporeae</taxon>
        <taxon>Rhynchospora</taxon>
    </lineage>
</organism>
<evidence type="ECO:0000256" key="2">
    <source>
        <dbReference type="ARBA" id="ARBA00008398"/>
    </source>
</evidence>
<protein>
    <recommendedName>
        <fullName evidence="13">Origin recognition complex subunit 1</fullName>
    </recommendedName>
</protein>